<dbReference type="NCBIfam" id="TIGR00521">
    <property type="entry name" value="coaBC_dfp"/>
    <property type="match status" value="1"/>
</dbReference>
<dbReference type="InterPro" id="IPR005252">
    <property type="entry name" value="CoaBC"/>
</dbReference>
<keyword evidence="8" id="KW-1185">Reference proteome</keyword>
<dbReference type="PANTHER" id="PTHR14359">
    <property type="entry name" value="HOMO-OLIGOMERIC FLAVIN CONTAINING CYS DECARBOXYLASE FAMILY"/>
    <property type="match status" value="1"/>
</dbReference>
<dbReference type="Gene3D" id="3.40.50.1950">
    <property type="entry name" value="Flavin prenyltransferase-like"/>
    <property type="match status" value="1"/>
</dbReference>
<feature type="binding site" evidence="3">
    <location>
        <position position="342"/>
    </location>
    <ligand>
        <name>CTP</name>
        <dbReference type="ChEBI" id="CHEBI:37563"/>
    </ligand>
</feature>
<dbReference type="SUPFAM" id="SSF52507">
    <property type="entry name" value="Homo-oligomeric flavin-containing Cys decarboxylases, HFCD"/>
    <property type="match status" value="1"/>
</dbReference>
<evidence type="ECO:0000256" key="4">
    <source>
        <dbReference type="RuleBase" id="RU364078"/>
    </source>
</evidence>
<evidence type="ECO:0000313" key="8">
    <source>
        <dbReference type="Proteomes" id="UP001241748"/>
    </source>
</evidence>
<comment type="catalytic activity">
    <reaction evidence="3 4">
        <text>N-[(R)-4-phosphopantothenoyl]-L-cysteine + H(+) = (R)-4'-phosphopantetheine + CO2</text>
        <dbReference type="Rhea" id="RHEA:16793"/>
        <dbReference type="ChEBI" id="CHEBI:15378"/>
        <dbReference type="ChEBI" id="CHEBI:16526"/>
        <dbReference type="ChEBI" id="CHEBI:59458"/>
        <dbReference type="ChEBI" id="CHEBI:61723"/>
        <dbReference type="EC" id="4.1.1.36"/>
    </reaction>
</comment>
<dbReference type="InterPro" id="IPR035929">
    <property type="entry name" value="CoaB-like_sf"/>
</dbReference>
<comment type="pathway">
    <text evidence="3 4">Cofactor biosynthesis; coenzyme A biosynthesis; CoA from (R)-pantothenate: step 3/5.</text>
</comment>
<comment type="pathway">
    <text evidence="3 4">Cofactor biosynthesis; coenzyme A biosynthesis; CoA from (R)-pantothenate: step 2/5.</text>
</comment>
<comment type="cofactor">
    <cofactor evidence="3">
        <name>Mg(2+)</name>
        <dbReference type="ChEBI" id="CHEBI:18420"/>
    </cofactor>
</comment>
<sequence>MMLDKKILLCVSGGIAVYKAAALTSKLVQAGAKVRVILSESAAKFVSPLTFQALSRNDVYTDTFDEKNPNVIAHIDLADWADLILVAPATANTIGKLANGIADNMITTTLLAATAPVWIAPAMNVHMYDHPAVKKNISILASYGYRFIEPSEGYLACGYVGKGRLEEPEKIVELIKQNFLKNSSLKLKGKTVLITAGPTREKIDPVRFITNHSTGKMGYALAEAAKKEGAKVILVSGPVHLSPPAGIDIVNIESADEMYHAVMKNFDDADIIIKTAAVADYTPKVSYEHKMKKQPGDKVIELERTKDILFELGTKKRNQILIGFAAETENVEEYALKKLKSKNADMIVANNVKAEGAGFGKDTNIVTLFKRDGTKIEMPLMSKLEVAHKIIEEIVVLPKDLESNENC</sequence>
<dbReference type="Proteomes" id="UP001241748">
    <property type="component" value="Unassembled WGS sequence"/>
</dbReference>
<dbReference type="InterPro" id="IPR007085">
    <property type="entry name" value="DNA/pantothenate-metab_flavo_C"/>
</dbReference>
<comment type="caution">
    <text evidence="7">The sequence shown here is derived from an EMBL/GenBank/DDBJ whole genome shotgun (WGS) entry which is preliminary data.</text>
</comment>
<feature type="binding site" evidence="3">
    <location>
        <position position="280"/>
    </location>
    <ligand>
        <name>CTP</name>
        <dbReference type="ChEBI" id="CHEBI:37563"/>
    </ligand>
</feature>
<dbReference type="EC" id="4.1.1.36" evidence="3"/>
<feature type="region of interest" description="Phosphopantothenate--cysteine ligase" evidence="3">
    <location>
        <begin position="192"/>
        <end position="407"/>
    </location>
</feature>
<feature type="active site" description="Proton donor" evidence="3">
    <location>
        <position position="157"/>
    </location>
</feature>
<organism evidence="7 8">
    <name type="scientific">Neobacillus driksii</name>
    <dbReference type="NCBI Taxonomy" id="3035913"/>
    <lineage>
        <taxon>Bacteria</taxon>
        <taxon>Bacillati</taxon>
        <taxon>Bacillota</taxon>
        <taxon>Bacilli</taxon>
        <taxon>Bacillales</taxon>
        <taxon>Bacillaceae</taxon>
        <taxon>Neobacillus</taxon>
    </lineage>
</organism>
<comment type="cofactor">
    <cofactor evidence="3">
        <name>FMN</name>
        <dbReference type="ChEBI" id="CHEBI:58210"/>
    </cofactor>
    <text evidence="3">Binds 1 FMN per subunit.</text>
</comment>
<keyword evidence="3 4" id="KW-0436">Ligase</keyword>
<evidence type="ECO:0000259" key="6">
    <source>
        <dbReference type="Pfam" id="PF04127"/>
    </source>
</evidence>
<feature type="domain" description="Flavoprotein" evidence="5">
    <location>
        <begin position="5"/>
        <end position="178"/>
    </location>
</feature>
<evidence type="ECO:0000313" key="7">
    <source>
        <dbReference type="EMBL" id="MFB3168783.1"/>
    </source>
</evidence>
<gene>
    <name evidence="3 7" type="primary">coaBC</name>
    <name evidence="7" type="ORF">P5G62_016815</name>
</gene>
<feature type="domain" description="DNA/pantothenate metabolism flavoprotein C-terminal" evidence="6">
    <location>
        <begin position="187"/>
        <end position="395"/>
    </location>
</feature>
<dbReference type="HAMAP" id="MF_02225">
    <property type="entry name" value="CoaBC"/>
    <property type="match status" value="1"/>
</dbReference>
<comment type="function">
    <text evidence="3">Catalyzes two sequential steps in the biosynthesis of coenzyme A. In the first step cysteine is conjugated to 4'-phosphopantothenate to form 4-phosphopantothenoylcysteine. In the second step the latter compound is decarboxylated to form 4'-phosphopantotheine.</text>
</comment>
<keyword evidence="2 3" id="KW-0456">Lyase</keyword>
<evidence type="ECO:0000256" key="3">
    <source>
        <dbReference type="HAMAP-Rule" id="MF_02225"/>
    </source>
</evidence>
<feature type="region of interest" description="Phosphopantothenoylcysteine decarboxylase" evidence="3">
    <location>
        <begin position="1"/>
        <end position="191"/>
    </location>
</feature>
<dbReference type="Pfam" id="PF02441">
    <property type="entry name" value="Flavoprotein"/>
    <property type="match status" value="1"/>
</dbReference>
<dbReference type="PANTHER" id="PTHR14359:SF6">
    <property type="entry name" value="PHOSPHOPANTOTHENOYLCYSTEINE DECARBOXYLASE"/>
    <property type="match status" value="1"/>
</dbReference>
<comment type="similarity">
    <text evidence="3 4">In the N-terminal section; belongs to the HFCD (homo-oligomeric flavin containing Cys decarboxylase) superfamily.</text>
</comment>
<dbReference type="InterPro" id="IPR036551">
    <property type="entry name" value="Flavin_trans-like"/>
</dbReference>
<keyword evidence="1 3" id="KW-0210">Decarboxylase</keyword>
<evidence type="ECO:0000256" key="2">
    <source>
        <dbReference type="ARBA" id="ARBA00023239"/>
    </source>
</evidence>
<keyword evidence="3" id="KW-0479">Metal-binding</keyword>
<keyword evidence="3" id="KW-0511">Multifunctional enzyme</keyword>
<dbReference type="Gene3D" id="3.40.50.10300">
    <property type="entry name" value="CoaB-like"/>
    <property type="match status" value="1"/>
</dbReference>
<dbReference type="RefSeq" id="WP_306072697.1">
    <property type="nucleotide sequence ID" value="NZ_JAROBZ020000001.1"/>
</dbReference>
<dbReference type="EMBL" id="JAROBZ020000001">
    <property type="protein sequence ID" value="MFB3168783.1"/>
    <property type="molecule type" value="Genomic_DNA"/>
</dbReference>
<comment type="catalytic activity">
    <reaction evidence="3 4">
        <text>(R)-4'-phosphopantothenate + L-cysteine + CTP = N-[(R)-4-phosphopantothenoyl]-L-cysteine + CMP + diphosphate + H(+)</text>
        <dbReference type="Rhea" id="RHEA:19397"/>
        <dbReference type="ChEBI" id="CHEBI:10986"/>
        <dbReference type="ChEBI" id="CHEBI:15378"/>
        <dbReference type="ChEBI" id="CHEBI:33019"/>
        <dbReference type="ChEBI" id="CHEBI:35235"/>
        <dbReference type="ChEBI" id="CHEBI:37563"/>
        <dbReference type="ChEBI" id="CHEBI:59458"/>
        <dbReference type="ChEBI" id="CHEBI:60377"/>
        <dbReference type="EC" id="6.3.2.5"/>
    </reaction>
</comment>
<dbReference type="Pfam" id="PF04127">
    <property type="entry name" value="DFP"/>
    <property type="match status" value="1"/>
</dbReference>
<reference evidence="7 8" key="1">
    <citation type="submission" date="2024-05" db="EMBL/GenBank/DDBJ databases">
        <authorList>
            <person name="Venkateswaran K."/>
        </authorList>
    </citation>
    <scope>NUCLEOTIDE SEQUENCE [LARGE SCALE GENOMIC DNA]</scope>
    <source>
        <strain evidence="7 8">179-C4-2-HS</strain>
    </source>
</reference>
<dbReference type="EC" id="6.3.2.5" evidence="3"/>
<accession>A0ABV4YW34</accession>
<feature type="binding site" evidence="3">
    <location>
        <position position="290"/>
    </location>
    <ligand>
        <name>CTP</name>
        <dbReference type="ChEBI" id="CHEBI:37563"/>
    </ligand>
</feature>
<dbReference type="SUPFAM" id="SSF102645">
    <property type="entry name" value="CoaB-like"/>
    <property type="match status" value="1"/>
</dbReference>
<protein>
    <recommendedName>
        <fullName evidence="3">Coenzyme A biosynthesis bifunctional protein CoaBC</fullName>
    </recommendedName>
    <alternativeName>
        <fullName evidence="3">DNA/pantothenate metabolism flavoprotein</fullName>
    </alternativeName>
    <alternativeName>
        <fullName evidence="3">Phosphopantothenoylcysteine synthetase/decarboxylase</fullName>
        <shortName evidence="3">PPCS-PPCDC</shortName>
    </alternativeName>
    <domain>
        <recommendedName>
            <fullName evidence="3">Phosphopantothenoylcysteine decarboxylase</fullName>
            <shortName evidence="3">PPC decarboxylase</shortName>
            <shortName evidence="3">PPC-DC</shortName>
            <ecNumber evidence="3">4.1.1.36</ecNumber>
        </recommendedName>
        <alternativeName>
            <fullName evidence="3">CoaC</fullName>
        </alternativeName>
    </domain>
    <domain>
        <recommendedName>
            <fullName evidence="3">Phosphopantothenate--cysteine ligase</fullName>
            <ecNumber evidence="3">6.3.2.5</ecNumber>
        </recommendedName>
        <alternativeName>
            <fullName evidence="3">CoaB</fullName>
        </alternativeName>
        <alternativeName>
            <fullName evidence="3">Phosphopantothenoylcysteine synthetase</fullName>
            <shortName evidence="3">PPC synthetase</shortName>
            <shortName evidence="3">PPC-S</shortName>
        </alternativeName>
    </domain>
</protein>
<evidence type="ECO:0000256" key="1">
    <source>
        <dbReference type="ARBA" id="ARBA00022793"/>
    </source>
</evidence>
<feature type="binding site" evidence="3">
    <location>
        <position position="324"/>
    </location>
    <ligand>
        <name>CTP</name>
        <dbReference type="ChEBI" id="CHEBI:37563"/>
    </ligand>
</feature>
<evidence type="ECO:0000259" key="5">
    <source>
        <dbReference type="Pfam" id="PF02441"/>
    </source>
</evidence>
<dbReference type="InterPro" id="IPR003382">
    <property type="entry name" value="Flavoprotein"/>
</dbReference>
<feature type="binding site" evidence="3">
    <location>
        <position position="338"/>
    </location>
    <ligand>
        <name>CTP</name>
        <dbReference type="ChEBI" id="CHEBI:37563"/>
    </ligand>
</feature>
<comment type="function">
    <text evidence="4">Catalyzes two steps in the biosynthesis of coenzyme A. In the first step cysteine is conjugated to 4'-phosphopantothenate to form 4-phosphopantothenoylcysteine, in the latter compound is decarboxylated to form 4'-phosphopantotheine.</text>
</comment>
<dbReference type="GO" id="GO:0004632">
    <property type="term" value="F:phosphopantothenate--cysteine ligase activity"/>
    <property type="evidence" value="ECO:0007669"/>
    <property type="project" value="UniProtKB-EC"/>
</dbReference>
<comment type="similarity">
    <text evidence="3 4">In the C-terminal section; belongs to the PPC synthetase family.</text>
</comment>
<name>A0ABV4YW34_9BACI</name>
<keyword evidence="3 4" id="KW-0285">Flavoprotein</keyword>
<keyword evidence="3" id="KW-0460">Magnesium</keyword>
<dbReference type="GO" id="GO:0004633">
    <property type="term" value="F:phosphopantothenoylcysteine decarboxylase activity"/>
    <property type="evidence" value="ECO:0007669"/>
    <property type="project" value="UniProtKB-EC"/>
</dbReference>
<keyword evidence="3 4" id="KW-0288">FMN</keyword>
<proteinExistence type="inferred from homology"/>
<comment type="caution">
    <text evidence="3">Lacks conserved residue(s) required for the propagation of feature annotation.</text>
</comment>